<keyword evidence="4" id="KW-0805">Transcription regulation</keyword>
<dbReference type="InterPro" id="IPR035979">
    <property type="entry name" value="RBD_domain_sf"/>
</dbReference>
<dbReference type="Pfam" id="PF00076">
    <property type="entry name" value="RRM_1"/>
    <property type="match status" value="1"/>
</dbReference>
<evidence type="ECO:0000313" key="15">
    <source>
        <dbReference type="RefSeq" id="XP_026671904.1"/>
    </source>
</evidence>
<feature type="compositionally biased region" description="Low complexity" evidence="9">
    <location>
        <begin position="819"/>
        <end position="831"/>
    </location>
</feature>
<dbReference type="GeneID" id="108627972"/>
<feature type="compositionally biased region" description="Basic and acidic residues" evidence="9">
    <location>
        <begin position="644"/>
        <end position="655"/>
    </location>
</feature>
<feature type="region of interest" description="Disordered" evidence="9">
    <location>
        <begin position="626"/>
        <end position="662"/>
    </location>
</feature>
<evidence type="ECO:0000313" key="17">
    <source>
        <dbReference type="RefSeq" id="XP_026671906.1"/>
    </source>
</evidence>
<evidence type="ECO:0000256" key="6">
    <source>
        <dbReference type="ARBA" id="ARBA00023163"/>
    </source>
</evidence>
<keyword evidence="3 8" id="KW-0694">RNA-binding</keyword>
<reference evidence="12 13" key="1">
    <citation type="submission" date="2025-04" db="UniProtKB">
        <authorList>
            <consortium name="RefSeq"/>
        </authorList>
    </citation>
    <scope>IDENTIFICATION</scope>
    <source>
        <tissue evidence="12 13">Whole body</tissue>
    </source>
</reference>
<evidence type="ECO:0000256" key="2">
    <source>
        <dbReference type="ARBA" id="ARBA00022553"/>
    </source>
</evidence>
<proteinExistence type="predicted"/>
<evidence type="ECO:0000256" key="1">
    <source>
        <dbReference type="ARBA" id="ARBA00004123"/>
    </source>
</evidence>
<evidence type="ECO:0000256" key="9">
    <source>
        <dbReference type="SAM" id="MobiDB-lite"/>
    </source>
</evidence>
<feature type="region of interest" description="Disordered" evidence="9">
    <location>
        <begin position="737"/>
        <end position="920"/>
    </location>
</feature>
<feature type="compositionally biased region" description="Basic residues" evidence="9">
    <location>
        <begin position="802"/>
        <end position="818"/>
    </location>
</feature>
<dbReference type="AlphaFoldDB" id="A0AAJ7S5V8"/>
<feature type="compositionally biased region" description="Basic residues" evidence="9">
    <location>
        <begin position="769"/>
        <end position="793"/>
    </location>
</feature>
<feature type="region of interest" description="Disordered" evidence="9">
    <location>
        <begin position="461"/>
        <end position="495"/>
    </location>
</feature>
<evidence type="ECO:0000256" key="3">
    <source>
        <dbReference type="ARBA" id="ARBA00022884"/>
    </source>
</evidence>
<comment type="subcellular location">
    <subcellularLocation>
        <location evidence="1">Nucleus</location>
    </subcellularLocation>
</comment>
<keyword evidence="2" id="KW-0597">Phosphoprotein</keyword>
<feature type="region of interest" description="Disordered" evidence="9">
    <location>
        <begin position="223"/>
        <end position="255"/>
    </location>
</feature>
<feature type="compositionally biased region" description="Basic residues" evidence="9">
    <location>
        <begin position="860"/>
        <end position="873"/>
    </location>
</feature>
<dbReference type="RefSeq" id="XP_026671902.1">
    <property type="nucleotide sequence ID" value="XM_026816101.1"/>
</dbReference>
<feature type="compositionally biased region" description="Basic and acidic residues" evidence="9">
    <location>
        <begin position="737"/>
        <end position="761"/>
    </location>
</feature>
<name>A0AAJ7S5V8_9HYME</name>
<dbReference type="RefSeq" id="XP_026671906.1">
    <property type="nucleotide sequence ID" value="XM_026816105.1"/>
</dbReference>
<dbReference type="PANTHER" id="PTHR15528:SF11">
    <property type="entry name" value="FI18188P1"/>
    <property type="match status" value="1"/>
</dbReference>
<dbReference type="RefSeq" id="XP_017885088.1">
    <property type="nucleotide sequence ID" value="XM_018029599.2"/>
</dbReference>
<dbReference type="RefSeq" id="XP_026671904.1">
    <property type="nucleotide sequence ID" value="XM_026816103.1"/>
</dbReference>
<feature type="domain" description="RRM" evidence="10">
    <location>
        <begin position="949"/>
        <end position="1024"/>
    </location>
</feature>
<dbReference type="InterPro" id="IPR034605">
    <property type="entry name" value="PGC-1"/>
</dbReference>
<organism evidence="11 17">
    <name type="scientific">Ceratina calcarata</name>
    <dbReference type="NCBI Taxonomy" id="156304"/>
    <lineage>
        <taxon>Eukaryota</taxon>
        <taxon>Metazoa</taxon>
        <taxon>Ecdysozoa</taxon>
        <taxon>Arthropoda</taxon>
        <taxon>Hexapoda</taxon>
        <taxon>Insecta</taxon>
        <taxon>Pterygota</taxon>
        <taxon>Neoptera</taxon>
        <taxon>Endopterygota</taxon>
        <taxon>Hymenoptera</taxon>
        <taxon>Apocrita</taxon>
        <taxon>Aculeata</taxon>
        <taxon>Apoidea</taxon>
        <taxon>Anthophila</taxon>
        <taxon>Apidae</taxon>
        <taxon>Ceratina</taxon>
        <taxon>Zadontomerus</taxon>
    </lineage>
</organism>
<dbReference type="GO" id="GO:0005634">
    <property type="term" value="C:nucleus"/>
    <property type="evidence" value="ECO:0007669"/>
    <property type="project" value="UniProtKB-SubCell"/>
</dbReference>
<evidence type="ECO:0000256" key="7">
    <source>
        <dbReference type="ARBA" id="ARBA00023242"/>
    </source>
</evidence>
<feature type="compositionally biased region" description="Low complexity" evidence="9">
    <location>
        <begin position="844"/>
        <end position="857"/>
    </location>
</feature>
<protein>
    <submittedName>
        <fullName evidence="12 13">Peroxisome proliferator-activated receptor gamma coactivator 1-alpha-like isoform X1</fullName>
    </submittedName>
</protein>
<dbReference type="KEGG" id="ccal:108627972"/>
<evidence type="ECO:0000256" key="5">
    <source>
        <dbReference type="ARBA" id="ARBA00023159"/>
    </source>
</evidence>
<dbReference type="SUPFAM" id="SSF54928">
    <property type="entry name" value="RNA-binding domain, RBD"/>
    <property type="match status" value="1"/>
</dbReference>
<feature type="compositionally biased region" description="Basic residues" evidence="9">
    <location>
        <begin position="832"/>
        <end position="843"/>
    </location>
</feature>
<dbReference type="Gene3D" id="3.30.70.330">
    <property type="match status" value="1"/>
</dbReference>
<evidence type="ECO:0000313" key="16">
    <source>
        <dbReference type="RefSeq" id="XP_026671905.1"/>
    </source>
</evidence>
<sequence>MEARFLSYHDGKHFSDFSLSLEQNVVEKPQDLLMHMVENDFDYMETHLEITNSDNLWNNEHKHDEDDEEMSNSDVSTISKMDSIKEDFAKVLTEWQEHIGYLQATDMDEYMDIVELNTNTTDERSLSSTENIFQDEQTVHESNHLLLQQEDVEEKPVSNQNTSDSKRRKDSYNKIKGKVKDNGKVQPEVKSELIQPKHSKCKSKLKKNIRKYDSVGIDTSANLFTKQRRKKKEKSLTHNKNTRNNDQDNKEPANQMPVLEAGDVKSLLEQFEASEDALITSCPNNKTNIKCKTKSPIKCNEIQRKQAKESQISNLHKNIRDALPKEVIDKIKTSACKRTTSVIPTIPNIENNSRTNGTRMQDAAASLLSAQNKLLNTVTDNTKNKITDGGLVQLDHDYCSTSSSINNVDNNCEYEKCSDSDKVTILRNDSQRPCLYYTVYEKQSFSSNSNTSLIKNIDYSTENNSKKDSGLESGEVSDNSEEQSGVSTVSDVQIHKPVKELHSGINDCKNEASRNHKSQQDISNNASNCSTIHIQPVSSSNPLPEMKIQSVLATNILQLRQSVLNKTKSVQAGTQKSKQMVSVLKRSINAQQAPVVKDNNETAVTTITSSNHKVQNIIVQKSEEKLVQEEEKKPPRKKLNLAEYRSRREQNRSDNSRTNSPLQRMILVYVHHASTTTEPIKDDPKNLIWSEREIVSILKPKVEIDEAKERSKPPTCDVGIQTYETVFEFPTKSLIDVDERREQSRNKDVQDENRKSCERHRFNSNSSRSRSRSKTRSRSKSRSRGRSRSRSRSRSSSNQSKSCKRSNTRRRRISHRRSSVSSNSSWSSRSYSHSRSRNSRSHSRSCSGMRSSFSSESRYSRSRSRSSRSRSRSSRYSSSSRSSSNFDRSNWSRRRRDREYHRSYDRRRQNSMSSYHSYKDWRRSPSNAYRRSYENWYDREKQRQVEERRVIYVGRLAEGITKADLRRRFEAFGPVVDISIHFREHGDNYGFVTFAHKNDAYEAVEHGNDDPSLPRYDLCFGGRRAFCKVKYADLDGMASNSLCNGGGGGGGSRGVRGMLQDNEDNTFDLLLKEAKAKLRKRKV</sequence>
<evidence type="ECO:0000313" key="12">
    <source>
        <dbReference type="RefSeq" id="XP_017885088.1"/>
    </source>
</evidence>
<feature type="compositionally biased region" description="Basic and acidic residues" evidence="9">
    <location>
        <begin position="897"/>
        <end position="908"/>
    </location>
</feature>
<evidence type="ECO:0000256" key="4">
    <source>
        <dbReference type="ARBA" id="ARBA00023015"/>
    </source>
</evidence>
<feature type="compositionally biased region" description="Basic and acidic residues" evidence="9">
    <location>
        <begin position="164"/>
        <end position="191"/>
    </location>
</feature>
<evidence type="ECO:0000313" key="11">
    <source>
        <dbReference type="Proteomes" id="UP000694925"/>
    </source>
</evidence>
<dbReference type="GO" id="GO:0045944">
    <property type="term" value="P:positive regulation of transcription by RNA polymerase II"/>
    <property type="evidence" value="ECO:0007669"/>
    <property type="project" value="TreeGrafter"/>
</dbReference>
<dbReference type="InterPro" id="IPR012677">
    <property type="entry name" value="Nucleotide-bd_a/b_plait_sf"/>
</dbReference>
<keyword evidence="11" id="KW-1185">Reference proteome</keyword>
<dbReference type="PROSITE" id="PS50102">
    <property type="entry name" value="RRM"/>
    <property type="match status" value="1"/>
</dbReference>
<dbReference type="GO" id="GO:0003712">
    <property type="term" value="F:transcription coregulator activity"/>
    <property type="evidence" value="ECO:0007669"/>
    <property type="project" value="InterPro"/>
</dbReference>
<gene>
    <name evidence="12 13 14 15 16 17" type="primary">LOC108627972</name>
</gene>
<keyword evidence="5" id="KW-0010">Activator</keyword>
<dbReference type="SMART" id="SM00360">
    <property type="entry name" value="RRM"/>
    <property type="match status" value="1"/>
</dbReference>
<dbReference type="RefSeq" id="XP_026671905.1">
    <property type="nucleotide sequence ID" value="XM_026816104.1"/>
</dbReference>
<evidence type="ECO:0000313" key="13">
    <source>
        <dbReference type="RefSeq" id="XP_026671902.1"/>
    </source>
</evidence>
<evidence type="ECO:0000259" key="10">
    <source>
        <dbReference type="PROSITE" id="PS50102"/>
    </source>
</evidence>
<feature type="compositionally biased region" description="Low complexity" evidence="9">
    <location>
        <begin position="874"/>
        <end position="889"/>
    </location>
</feature>
<feature type="compositionally biased region" description="Basic residues" evidence="9">
    <location>
        <begin position="197"/>
        <end position="206"/>
    </location>
</feature>
<dbReference type="PANTHER" id="PTHR15528">
    <property type="entry name" value="PEROXISOME PROLIFERATOR ACTIVATED RECEPTOR GAMMA COACTIVATOR 1 PGC-1 -RELATED"/>
    <property type="match status" value="1"/>
</dbReference>
<dbReference type="Proteomes" id="UP000694925">
    <property type="component" value="Unplaced"/>
</dbReference>
<dbReference type="GO" id="GO:0003723">
    <property type="term" value="F:RNA binding"/>
    <property type="evidence" value="ECO:0007669"/>
    <property type="project" value="UniProtKB-UniRule"/>
</dbReference>
<feature type="region of interest" description="Disordered" evidence="9">
    <location>
        <begin position="148"/>
        <end position="206"/>
    </location>
</feature>
<dbReference type="RefSeq" id="XP_026671903.1">
    <property type="nucleotide sequence ID" value="XM_026816102.1"/>
</dbReference>
<keyword evidence="7" id="KW-0539">Nucleus</keyword>
<keyword evidence="6" id="KW-0804">Transcription</keyword>
<evidence type="ECO:0000313" key="14">
    <source>
        <dbReference type="RefSeq" id="XP_026671903.1"/>
    </source>
</evidence>
<feature type="compositionally biased region" description="Polar residues" evidence="9">
    <location>
        <begin position="482"/>
        <end position="491"/>
    </location>
</feature>
<evidence type="ECO:0000256" key="8">
    <source>
        <dbReference type="PROSITE-ProRule" id="PRU00176"/>
    </source>
</evidence>
<dbReference type="InterPro" id="IPR000504">
    <property type="entry name" value="RRM_dom"/>
</dbReference>
<accession>A0AAJ7S5V8</accession>